<dbReference type="PANTHER" id="PTHR34075">
    <property type="entry name" value="BLR3430 PROTEIN"/>
    <property type="match status" value="1"/>
</dbReference>
<feature type="domain" description="ChsH2 C-terminal OB-fold" evidence="1">
    <location>
        <begin position="48"/>
        <end position="110"/>
    </location>
</feature>
<dbReference type="SUPFAM" id="SSF50249">
    <property type="entry name" value="Nucleic acid-binding proteins"/>
    <property type="match status" value="1"/>
</dbReference>
<keyword evidence="4" id="KW-1185">Reference proteome</keyword>
<gene>
    <name evidence="3" type="ORF">DESAMIL20_795</name>
</gene>
<evidence type="ECO:0000313" key="3">
    <source>
        <dbReference type="EMBL" id="OSS41242.1"/>
    </source>
</evidence>
<comment type="caution">
    <text evidence="3">The sequence shown here is derived from an EMBL/GenBank/DDBJ whole genome shotgun (WGS) entry which is preliminary data.</text>
</comment>
<evidence type="ECO:0000313" key="4">
    <source>
        <dbReference type="Proteomes" id="UP000194141"/>
    </source>
</evidence>
<sequence>MLTIPRMWREKPQRYMLKGGKCKDCGYTMYPARKICPKCNSENIEIIDLPREGAILTYTIIYSAPEGFGDFAPYGIAIVELTNGARLMLQIVDTDVENIQIGKKVSVVFRRLFVEGKAGIIIYGPKARVEE</sequence>
<protein>
    <submittedName>
        <fullName evidence="3">Conserved protein associated with acetyl-CoA C-acyltransferase</fullName>
    </submittedName>
</protein>
<reference evidence="3 4" key="1">
    <citation type="journal article" date="2017" name="Front. Microbiol.">
        <title>Genome Sequence of Desulfurella amilsii Strain TR1 and Comparative Genomics of Desulfurellaceae Family.</title>
        <authorList>
            <person name="Florentino A.P."/>
            <person name="Stams A.J."/>
            <person name="Sanchez-Andrea I."/>
        </authorList>
    </citation>
    <scope>NUCLEOTIDE SEQUENCE [LARGE SCALE GENOMIC DNA]</scope>
    <source>
        <strain evidence="3 4">TR1</strain>
    </source>
</reference>
<dbReference type="Pfam" id="PF01796">
    <property type="entry name" value="OB_ChsH2_C"/>
    <property type="match status" value="1"/>
</dbReference>
<dbReference type="AlphaFoldDB" id="A0A1X4XUN5"/>
<evidence type="ECO:0000259" key="2">
    <source>
        <dbReference type="Pfam" id="PF12172"/>
    </source>
</evidence>
<evidence type="ECO:0000259" key="1">
    <source>
        <dbReference type="Pfam" id="PF01796"/>
    </source>
</evidence>
<dbReference type="InterPro" id="IPR052513">
    <property type="entry name" value="Thioester_dehydratase-like"/>
</dbReference>
<organism evidence="3 4">
    <name type="scientific">Desulfurella amilsii</name>
    <dbReference type="NCBI Taxonomy" id="1562698"/>
    <lineage>
        <taxon>Bacteria</taxon>
        <taxon>Pseudomonadati</taxon>
        <taxon>Campylobacterota</taxon>
        <taxon>Desulfurellia</taxon>
        <taxon>Desulfurellales</taxon>
        <taxon>Desulfurellaceae</taxon>
        <taxon>Desulfurella</taxon>
    </lineage>
</organism>
<proteinExistence type="predicted"/>
<dbReference type="InterPro" id="IPR012340">
    <property type="entry name" value="NA-bd_OB-fold"/>
</dbReference>
<dbReference type="Pfam" id="PF12172">
    <property type="entry name" value="zf-ChsH2"/>
    <property type="match status" value="1"/>
</dbReference>
<name>A0A1X4XUN5_9BACT</name>
<dbReference type="RefSeq" id="WP_086033518.1">
    <property type="nucleotide sequence ID" value="NZ_MDSU01000018.1"/>
</dbReference>
<feature type="domain" description="ChsH2 rubredoxin-like zinc ribbon" evidence="2">
    <location>
        <begin position="10"/>
        <end position="45"/>
    </location>
</feature>
<dbReference type="Gene3D" id="6.10.30.10">
    <property type="match status" value="1"/>
</dbReference>
<dbReference type="STRING" id="1562698.DESAMIL20_795"/>
<accession>A0A1X4XUN5</accession>
<dbReference type="GO" id="GO:0016746">
    <property type="term" value="F:acyltransferase activity"/>
    <property type="evidence" value="ECO:0007669"/>
    <property type="project" value="UniProtKB-KW"/>
</dbReference>
<dbReference type="InterPro" id="IPR022002">
    <property type="entry name" value="ChsH2_Znr"/>
</dbReference>
<dbReference type="InterPro" id="IPR002878">
    <property type="entry name" value="ChsH2_C"/>
</dbReference>
<keyword evidence="3" id="KW-0012">Acyltransferase</keyword>
<keyword evidence="3" id="KW-0808">Transferase</keyword>
<dbReference type="PANTHER" id="PTHR34075:SF5">
    <property type="entry name" value="BLR3430 PROTEIN"/>
    <property type="match status" value="1"/>
</dbReference>
<dbReference type="EMBL" id="MDSU01000018">
    <property type="protein sequence ID" value="OSS41242.1"/>
    <property type="molecule type" value="Genomic_DNA"/>
</dbReference>
<dbReference type="OrthoDB" id="5514845at2"/>
<dbReference type="Proteomes" id="UP000194141">
    <property type="component" value="Unassembled WGS sequence"/>
</dbReference>